<dbReference type="KEGG" id="bdw:94334985"/>
<proteinExistence type="predicted"/>
<accession>A0AAD9PMM5</accession>
<reference evidence="1" key="1">
    <citation type="journal article" date="2023" name="Nat. Microbiol.">
        <title>Babesia duncani multi-omics identifies virulence factors and drug targets.</title>
        <authorList>
            <person name="Singh P."/>
            <person name="Lonardi S."/>
            <person name="Liang Q."/>
            <person name="Vydyam P."/>
            <person name="Khabirova E."/>
            <person name="Fang T."/>
            <person name="Gihaz S."/>
            <person name="Thekkiniath J."/>
            <person name="Munshi M."/>
            <person name="Abel S."/>
            <person name="Ciampossin L."/>
            <person name="Batugedara G."/>
            <person name="Gupta M."/>
            <person name="Lu X.M."/>
            <person name="Lenz T."/>
            <person name="Chakravarty S."/>
            <person name="Cornillot E."/>
            <person name="Hu Y."/>
            <person name="Ma W."/>
            <person name="Gonzalez L.M."/>
            <person name="Sanchez S."/>
            <person name="Estrada K."/>
            <person name="Sanchez-Flores A."/>
            <person name="Montero E."/>
            <person name="Harb O.S."/>
            <person name="Le Roch K.G."/>
            <person name="Mamoun C.B."/>
        </authorList>
    </citation>
    <scope>NUCLEOTIDE SEQUENCE</scope>
    <source>
        <strain evidence="1">WA1</strain>
    </source>
</reference>
<sequence>MPKMANTREQPSSWTRIFPDQTPLDTRCKNQKNYDWDLTSTNSGTLTSAETTPGQVCCSNEMDYLSCMSKLYIGTGINQKATAGHVSTLRQDECGYDKDKNTCSYLNNFTQFQNSSCMHTPRNDDFFNKPEFVMEPTSHRISYTVQSSFDASSYDCPQLLSVRKDARVVIIARYKDWLYVKCNAKRGWIPFFTLIEQGLIKETSSNSSVF</sequence>
<name>A0AAD9PMM5_9APIC</name>
<evidence type="ECO:0000313" key="1">
    <source>
        <dbReference type="EMBL" id="KAK2197684.1"/>
    </source>
</evidence>
<dbReference type="AlphaFoldDB" id="A0AAD9PMM5"/>
<keyword evidence="2" id="KW-1185">Reference proteome</keyword>
<dbReference type="InterPro" id="IPR036028">
    <property type="entry name" value="SH3-like_dom_sf"/>
</dbReference>
<dbReference type="GeneID" id="94334985"/>
<comment type="caution">
    <text evidence="1">The sequence shown here is derived from an EMBL/GenBank/DDBJ whole genome shotgun (WGS) entry which is preliminary data.</text>
</comment>
<dbReference type="SUPFAM" id="SSF50044">
    <property type="entry name" value="SH3-domain"/>
    <property type="match status" value="1"/>
</dbReference>
<gene>
    <name evidence="1" type="ORF">BdWA1_000687</name>
</gene>
<protein>
    <submittedName>
        <fullName evidence="1">SH3-like domain superfamily</fullName>
    </submittedName>
</protein>
<organism evidence="1 2">
    <name type="scientific">Babesia duncani</name>
    <dbReference type="NCBI Taxonomy" id="323732"/>
    <lineage>
        <taxon>Eukaryota</taxon>
        <taxon>Sar</taxon>
        <taxon>Alveolata</taxon>
        <taxon>Apicomplexa</taxon>
        <taxon>Aconoidasida</taxon>
        <taxon>Piroplasmida</taxon>
        <taxon>Babesiidae</taxon>
        <taxon>Babesia</taxon>
    </lineage>
</organism>
<dbReference type="RefSeq" id="XP_067804526.1">
    <property type="nucleotide sequence ID" value="XM_067945735.1"/>
</dbReference>
<dbReference type="EMBL" id="JALLKP010000001">
    <property type="protein sequence ID" value="KAK2197684.1"/>
    <property type="molecule type" value="Genomic_DNA"/>
</dbReference>
<dbReference type="Proteomes" id="UP001214638">
    <property type="component" value="Unassembled WGS sequence"/>
</dbReference>
<evidence type="ECO:0000313" key="2">
    <source>
        <dbReference type="Proteomes" id="UP001214638"/>
    </source>
</evidence>